<feature type="non-terminal residue" evidence="2">
    <location>
        <position position="1"/>
    </location>
</feature>
<evidence type="ECO:0000313" key="3">
    <source>
        <dbReference type="Proteomes" id="UP000198211"/>
    </source>
</evidence>
<dbReference type="AlphaFoldDB" id="A0A225UWI4"/>
<keyword evidence="3" id="KW-1185">Reference proteome</keyword>
<evidence type="ECO:0000256" key="1">
    <source>
        <dbReference type="SAM" id="Coils"/>
    </source>
</evidence>
<reference evidence="3" key="1">
    <citation type="submission" date="2017-03" db="EMBL/GenBank/DDBJ databases">
        <title>Phytopthora megakarya and P. palmivora, two closely related causual agents of cacao black pod achieved similar genome size and gene model numbers by different mechanisms.</title>
        <authorList>
            <person name="Ali S."/>
            <person name="Shao J."/>
            <person name="Larry D.J."/>
            <person name="Kronmiller B."/>
            <person name="Shen D."/>
            <person name="Strem M.D."/>
            <person name="Melnick R.L."/>
            <person name="Guiltinan M.J."/>
            <person name="Tyler B.M."/>
            <person name="Meinhardt L.W."/>
            <person name="Bailey B.A."/>
        </authorList>
    </citation>
    <scope>NUCLEOTIDE SEQUENCE [LARGE SCALE GENOMIC DNA]</scope>
    <source>
        <strain evidence="3">zdho120</strain>
    </source>
</reference>
<dbReference type="EMBL" id="NBNE01010475">
    <property type="protein sequence ID" value="OWY97424.1"/>
    <property type="molecule type" value="Genomic_DNA"/>
</dbReference>
<keyword evidence="1" id="KW-0175">Coiled coil</keyword>
<sequence>ALERVQTLQIAALKQQLNLQQAYVAKAAQTTSNIRVEVSDQVRLLREKVKRLEEKLKSRRALSSASHHD</sequence>
<dbReference type="Proteomes" id="UP000198211">
    <property type="component" value="Unassembled WGS sequence"/>
</dbReference>
<comment type="caution">
    <text evidence="2">The sequence shown here is derived from an EMBL/GenBank/DDBJ whole genome shotgun (WGS) entry which is preliminary data.</text>
</comment>
<accession>A0A225UWI4</accession>
<proteinExistence type="predicted"/>
<protein>
    <submittedName>
        <fullName evidence="2">Uncharacterized protein</fullName>
    </submittedName>
</protein>
<gene>
    <name evidence="2" type="ORF">PHMEG_00032046</name>
</gene>
<name>A0A225UWI4_9STRA</name>
<evidence type="ECO:0000313" key="2">
    <source>
        <dbReference type="EMBL" id="OWY97424.1"/>
    </source>
</evidence>
<organism evidence="2 3">
    <name type="scientific">Phytophthora megakarya</name>
    <dbReference type="NCBI Taxonomy" id="4795"/>
    <lineage>
        <taxon>Eukaryota</taxon>
        <taxon>Sar</taxon>
        <taxon>Stramenopiles</taxon>
        <taxon>Oomycota</taxon>
        <taxon>Peronosporomycetes</taxon>
        <taxon>Peronosporales</taxon>
        <taxon>Peronosporaceae</taxon>
        <taxon>Phytophthora</taxon>
    </lineage>
</organism>
<feature type="coiled-coil region" evidence="1">
    <location>
        <begin position="35"/>
        <end position="62"/>
    </location>
</feature>